<name>A0A1V4AQW7_9BACT</name>
<dbReference type="Proteomes" id="UP000189681">
    <property type="component" value="Unassembled WGS sequence"/>
</dbReference>
<comment type="similarity">
    <text evidence="2">Belongs to the tryptophan 2-monooxygenase family.</text>
</comment>
<dbReference type="PANTHER" id="PTHR10742">
    <property type="entry name" value="FLAVIN MONOAMINE OXIDASE"/>
    <property type="match status" value="1"/>
</dbReference>
<evidence type="ECO:0000256" key="5">
    <source>
        <dbReference type="ARBA" id="ARBA00023070"/>
    </source>
</evidence>
<evidence type="ECO:0000256" key="3">
    <source>
        <dbReference type="ARBA" id="ARBA00012535"/>
    </source>
</evidence>
<evidence type="ECO:0000256" key="1">
    <source>
        <dbReference type="ARBA" id="ARBA00004814"/>
    </source>
</evidence>
<dbReference type="GO" id="GO:0050361">
    <property type="term" value="F:tryptophan 2-monooxygenase activity"/>
    <property type="evidence" value="ECO:0007669"/>
    <property type="project" value="UniProtKB-EC"/>
</dbReference>
<dbReference type="EMBL" id="AYTS01000139">
    <property type="protein sequence ID" value="OOP55507.1"/>
    <property type="molecule type" value="Genomic_DNA"/>
</dbReference>
<dbReference type="Gene3D" id="3.50.50.60">
    <property type="entry name" value="FAD/NAD(P)-binding domain"/>
    <property type="match status" value="2"/>
</dbReference>
<dbReference type="SUPFAM" id="SSF51905">
    <property type="entry name" value="FAD/NAD(P)-binding domain"/>
    <property type="match status" value="1"/>
</dbReference>
<dbReference type="STRING" id="1004156.AYP45_14300"/>
<dbReference type="InterPro" id="IPR006311">
    <property type="entry name" value="TAT_signal"/>
</dbReference>
<evidence type="ECO:0000313" key="9">
    <source>
        <dbReference type="Proteomes" id="UP000189681"/>
    </source>
</evidence>
<dbReference type="EC" id="1.13.12.3" evidence="3"/>
<evidence type="ECO:0000313" key="8">
    <source>
        <dbReference type="EMBL" id="OOP55507.1"/>
    </source>
</evidence>
<proteinExistence type="inferred from homology"/>
<dbReference type="InterPro" id="IPR050281">
    <property type="entry name" value="Flavin_monoamine_oxidase"/>
</dbReference>
<evidence type="ECO:0000256" key="6">
    <source>
        <dbReference type="ARBA" id="ARBA00047321"/>
    </source>
</evidence>
<dbReference type="Pfam" id="PF01593">
    <property type="entry name" value="Amino_oxidase"/>
    <property type="match status" value="1"/>
</dbReference>
<sequence length="390" mass="42365">MTISRRELLKRSVVGAAALSSVSSLTSNSWVKAFAGQENQNVKSDNPGIGTSQDNPVDCLILGAGIAGITAAQALSLPGVGSAPTGKPLTTVVLEGSGRVGGRISTIRTGLFGGPVEQGAVHLHLPKLPIFRIFGGVLPVWKDLEECGLHYEMVPRFLQSRVFLEKGGKDSQNSGAVTYLEAVLKDPKNWKTVPLLNEVKYYNNDDDDISAQGFIEKKEYEDDAKDMANLALSGHLPGSLDELSVRGLQSDLLPDMLLEWFDYRILEGFDELPGRMAAKISEKSEGSHQVIRLNQIVRNIKYRKDGVEVTVQDLNNFHGYSEVPAVANKNASYKTYYGKTAICTFSVGLIKSGFVAFDPGLSEEKRKALKVIQMGGGESDAYQICRKILA</sequence>
<gene>
    <name evidence="8" type="ORF">AYP45_14300</name>
</gene>
<comment type="caution">
    <text evidence="8">The sequence shown here is derived from an EMBL/GenBank/DDBJ whole genome shotgun (WGS) entry which is preliminary data.</text>
</comment>
<protein>
    <recommendedName>
        <fullName evidence="4">Tryptophan 2-monooxygenase</fullName>
        <ecNumber evidence="3">1.13.12.3</ecNumber>
    </recommendedName>
</protein>
<dbReference type="InterPro" id="IPR036188">
    <property type="entry name" value="FAD/NAD-bd_sf"/>
</dbReference>
<dbReference type="GO" id="GO:0009851">
    <property type="term" value="P:auxin biosynthetic process"/>
    <property type="evidence" value="ECO:0007669"/>
    <property type="project" value="UniProtKB-KW"/>
</dbReference>
<feature type="domain" description="Amine oxidase" evidence="7">
    <location>
        <begin position="66"/>
        <end position="376"/>
    </location>
</feature>
<evidence type="ECO:0000256" key="4">
    <source>
        <dbReference type="ARBA" id="ARBA00017871"/>
    </source>
</evidence>
<evidence type="ECO:0000259" key="7">
    <source>
        <dbReference type="Pfam" id="PF01593"/>
    </source>
</evidence>
<keyword evidence="5" id="KW-0073">Auxin biosynthesis</keyword>
<accession>A0A1V4AQW7</accession>
<dbReference type="PANTHER" id="PTHR10742:SF415">
    <property type="entry name" value="CHROMOSOME UNDETERMINED SCAFFOLD_56, WHOLE GENOME SHOTGUN SEQUENCE"/>
    <property type="match status" value="1"/>
</dbReference>
<organism evidence="8 9">
    <name type="scientific">Candidatus Brocadia carolinensis</name>
    <dbReference type="NCBI Taxonomy" id="1004156"/>
    <lineage>
        <taxon>Bacteria</taxon>
        <taxon>Pseudomonadati</taxon>
        <taxon>Planctomycetota</taxon>
        <taxon>Candidatus Brocadiia</taxon>
        <taxon>Candidatus Brocadiales</taxon>
        <taxon>Candidatus Brocadiaceae</taxon>
        <taxon>Candidatus Brocadia</taxon>
    </lineage>
</organism>
<comment type="catalytic activity">
    <reaction evidence="6">
        <text>L-tryptophan + O2 = indole-3-acetamide + CO2 + H2O</text>
        <dbReference type="Rhea" id="RHEA:16165"/>
        <dbReference type="ChEBI" id="CHEBI:15377"/>
        <dbReference type="ChEBI" id="CHEBI:15379"/>
        <dbReference type="ChEBI" id="CHEBI:16031"/>
        <dbReference type="ChEBI" id="CHEBI:16526"/>
        <dbReference type="ChEBI" id="CHEBI:57912"/>
        <dbReference type="EC" id="1.13.12.3"/>
    </reaction>
</comment>
<reference evidence="8 9" key="1">
    <citation type="journal article" date="2017" name="Water Res.">
        <title>Discovery and metagenomic analysis of an anammox bacterial enrichment related to Candidatus "Brocadia caroliniensis" in a full-scale glycerol-fed nitritation-denitritation separate centrate treatment process.</title>
        <authorList>
            <person name="Park H."/>
            <person name="Brotto A.C."/>
            <person name="van Loosdrecht M.C."/>
            <person name="Chandran K."/>
        </authorList>
    </citation>
    <scope>NUCLEOTIDE SEQUENCE [LARGE SCALE GENOMIC DNA]</scope>
    <source>
        <strain evidence="8">26THWARD</strain>
    </source>
</reference>
<evidence type="ECO:0000256" key="2">
    <source>
        <dbReference type="ARBA" id="ARBA00005833"/>
    </source>
</evidence>
<comment type="pathway">
    <text evidence="1">Plant hormone metabolism; auxin biosynthesis.</text>
</comment>
<dbReference type="InterPro" id="IPR002937">
    <property type="entry name" value="Amino_oxidase"/>
</dbReference>
<dbReference type="PROSITE" id="PS51318">
    <property type="entry name" value="TAT"/>
    <property type="match status" value="1"/>
</dbReference>
<dbReference type="AlphaFoldDB" id="A0A1V4AQW7"/>